<sequence>TIGEDTTTHLNGKTTHREAVAWRPIKRCGKNEMRAWYRYQRDRFCNALTGRVQQIPKPGVRCICKYGYFRAQDRSCYPLSYCWRCQGRRNERFSPCVSDCMKVCGESDIQQCSMPCKIGCECKKGYIRKKRPNGPCVPIWTCPPKCGPSMEFRRYRPRCPRKCNNSRSSCSPENQGPGVLWSSYNLRGDQRKKLCFRKRLVIFGER</sequence>
<protein>
    <submittedName>
        <fullName evidence="1">Uncharacterized protein</fullName>
    </submittedName>
</protein>
<dbReference type="EMBL" id="JABSTQ010006628">
    <property type="protein sequence ID" value="KAG0436941.1"/>
    <property type="molecule type" value="Genomic_DNA"/>
</dbReference>
<accession>A0AC60QMN4</accession>
<feature type="non-terminal residue" evidence="1">
    <location>
        <position position="206"/>
    </location>
</feature>
<dbReference type="Proteomes" id="UP000805193">
    <property type="component" value="Unassembled WGS sequence"/>
</dbReference>
<keyword evidence="2" id="KW-1185">Reference proteome</keyword>
<evidence type="ECO:0000313" key="1">
    <source>
        <dbReference type="EMBL" id="KAG0436941.1"/>
    </source>
</evidence>
<proteinExistence type="predicted"/>
<comment type="caution">
    <text evidence="1">The sequence shown here is derived from an EMBL/GenBank/DDBJ whole genome shotgun (WGS) entry which is preliminary data.</text>
</comment>
<evidence type="ECO:0000313" key="2">
    <source>
        <dbReference type="Proteomes" id="UP000805193"/>
    </source>
</evidence>
<reference evidence="1 2" key="1">
    <citation type="journal article" date="2020" name="Cell">
        <title>Large-Scale Comparative Analyses of Tick Genomes Elucidate Their Genetic Diversity and Vector Capacities.</title>
        <authorList>
            <consortium name="Tick Genome and Microbiome Consortium (TIGMIC)"/>
            <person name="Jia N."/>
            <person name="Wang J."/>
            <person name="Shi W."/>
            <person name="Du L."/>
            <person name="Sun Y."/>
            <person name="Zhan W."/>
            <person name="Jiang J.F."/>
            <person name="Wang Q."/>
            <person name="Zhang B."/>
            <person name="Ji P."/>
            <person name="Bell-Sakyi L."/>
            <person name="Cui X.M."/>
            <person name="Yuan T.T."/>
            <person name="Jiang B.G."/>
            <person name="Yang W.F."/>
            <person name="Lam T.T."/>
            <person name="Chang Q.C."/>
            <person name="Ding S.J."/>
            <person name="Wang X.J."/>
            <person name="Zhu J.G."/>
            <person name="Ruan X.D."/>
            <person name="Zhao L."/>
            <person name="Wei J.T."/>
            <person name="Ye R.Z."/>
            <person name="Que T.C."/>
            <person name="Du C.H."/>
            <person name="Zhou Y.H."/>
            <person name="Cheng J.X."/>
            <person name="Dai P.F."/>
            <person name="Guo W.B."/>
            <person name="Han X.H."/>
            <person name="Huang E.J."/>
            <person name="Li L.F."/>
            <person name="Wei W."/>
            <person name="Gao Y.C."/>
            <person name="Liu J.Z."/>
            <person name="Shao H.Z."/>
            <person name="Wang X."/>
            <person name="Wang C.C."/>
            <person name="Yang T.C."/>
            <person name="Huo Q.B."/>
            <person name="Li W."/>
            <person name="Chen H.Y."/>
            <person name="Chen S.E."/>
            <person name="Zhou L.G."/>
            <person name="Ni X.B."/>
            <person name="Tian J.H."/>
            <person name="Sheng Y."/>
            <person name="Liu T."/>
            <person name="Pan Y.S."/>
            <person name="Xia L.Y."/>
            <person name="Li J."/>
            <person name="Zhao F."/>
            <person name="Cao W.C."/>
        </authorList>
    </citation>
    <scope>NUCLEOTIDE SEQUENCE [LARGE SCALE GENOMIC DNA]</scope>
    <source>
        <strain evidence="1">Iper-2018</strain>
    </source>
</reference>
<feature type="non-terminal residue" evidence="1">
    <location>
        <position position="1"/>
    </location>
</feature>
<organism evidence="1 2">
    <name type="scientific">Ixodes persulcatus</name>
    <name type="common">Taiga tick</name>
    <dbReference type="NCBI Taxonomy" id="34615"/>
    <lineage>
        <taxon>Eukaryota</taxon>
        <taxon>Metazoa</taxon>
        <taxon>Ecdysozoa</taxon>
        <taxon>Arthropoda</taxon>
        <taxon>Chelicerata</taxon>
        <taxon>Arachnida</taxon>
        <taxon>Acari</taxon>
        <taxon>Parasitiformes</taxon>
        <taxon>Ixodida</taxon>
        <taxon>Ixodoidea</taxon>
        <taxon>Ixodidae</taxon>
        <taxon>Ixodinae</taxon>
        <taxon>Ixodes</taxon>
    </lineage>
</organism>
<name>A0AC60QMN4_IXOPE</name>
<gene>
    <name evidence="1" type="ORF">HPB47_017687</name>
</gene>